<gene>
    <name evidence="2" type="ORF">CBM15_10620</name>
</gene>
<feature type="compositionally biased region" description="Polar residues" evidence="1">
    <location>
        <begin position="134"/>
        <end position="159"/>
    </location>
</feature>
<evidence type="ECO:0000313" key="2">
    <source>
        <dbReference type="EMBL" id="OUZ38926.1"/>
    </source>
</evidence>
<dbReference type="RefSeq" id="WP_087617477.1">
    <property type="nucleotide sequence ID" value="NZ_JAFBEY010000004.1"/>
</dbReference>
<name>A0ABX3ZHF4_9BACL</name>
<accession>A0ABX3ZHF4</accession>
<comment type="caution">
    <text evidence="2">The sequence shown here is derived from an EMBL/GenBank/DDBJ whole genome shotgun (WGS) entry which is preliminary data.</text>
</comment>
<feature type="region of interest" description="Disordered" evidence="1">
    <location>
        <begin position="296"/>
        <end position="317"/>
    </location>
</feature>
<reference evidence="2 3" key="1">
    <citation type="journal article" date="2017" name="Int. J. Syst. Evol. Microbiol.">
        <title>Solibacillus kalamii sp. nov., isolated from a high-efficiency particulate arrestance filter system used in the International Space Station.</title>
        <authorList>
            <person name="Checinska Sielaff A."/>
            <person name="Kumar R.M."/>
            <person name="Pal D."/>
            <person name="Mayilraj S."/>
            <person name="Venkateswaran K."/>
        </authorList>
    </citation>
    <scope>NUCLEOTIDE SEQUENCE [LARGE SCALE GENOMIC DNA]</scope>
    <source>
        <strain evidence="2 3">ISSFR-015</strain>
    </source>
</reference>
<keyword evidence="3" id="KW-1185">Reference proteome</keyword>
<dbReference type="EMBL" id="NHNT01000006">
    <property type="protein sequence ID" value="OUZ38926.1"/>
    <property type="molecule type" value="Genomic_DNA"/>
</dbReference>
<evidence type="ECO:0000313" key="3">
    <source>
        <dbReference type="Proteomes" id="UP000196594"/>
    </source>
</evidence>
<sequence>MNNFRNQYVDPDSFQGKVYDYYRNPTNPIHFAINNQGGFEQKENQQSRKKNDYDNTKKHSFYINNQFGKINDSKPVMFSPPKVDSIEKPLIENTSEELPFNIAPDKNSHIEKKSRKEVVSNLIKEFSHMLEANNSLSTPSENTSTAENNLGEEYTNNPDIKNVNEDHGIMEDKFFTMFSEVVELQKEIQNSNTNEAVMDGLDESTDTIDNKFLTMLSENVELDEEQHYGNLNPEDNDAIDESTDMMVNEFLTMLSESEELEEEEQDSNMNEADNDALDKSTDMMAEKFLTMLSESDELEEEKQDGNLNTEDNDGFDENTNKMVEKFLTMLSESDESQEEKQDSNTNEIEVDALDENTDILEKKFSSVFSESDELLEEKQDSSFTNFDDTKSEDDSINKNNPYNIACFKKIDDEQLYRKSTQITDFIGKKKTTTVKMPVLLAELETDVDIVESTDLLLPLDNILKVEWSVQSLDCKVVLPSKTVFLKGEFIAEIEFSNKELENEIHSLKITIPWKKTENIHWLSVPDLPSSNQKEFMFQFQQEHDSNYHYEAYQKFAEPIQSQLKQVHFVWNQELKPKEKQLQVNGVAQLSIHLMQDQFIELDCYSK</sequence>
<protein>
    <submittedName>
        <fullName evidence="2">Uncharacterized protein</fullName>
    </submittedName>
</protein>
<proteinExistence type="predicted"/>
<dbReference type="Proteomes" id="UP000196594">
    <property type="component" value="Unassembled WGS sequence"/>
</dbReference>
<organism evidence="2 3">
    <name type="scientific">Solibacillus kalamii</name>
    <dbReference type="NCBI Taxonomy" id="1748298"/>
    <lineage>
        <taxon>Bacteria</taxon>
        <taxon>Bacillati</taxon>
        <taxon>Bacillota</taxon>
        <taxon>Bacilli</taxon>
        <taxon>Bacillales</taxon>
        <taxon>Caryophanaceae</taxon>
        <taxon>Solibacillus</taxon>
    </lineage>
</organism>
<evidence type="ECO:0000256" key="1">
    <source>
        <dbReference type="SAM" id="MobiDB-lite"/>
    </source>
</evidence>
<feature type="region of interest" description="Disordered" evidence="1">
    <location>
        <begin position="134"/>
        <end position="160"/>
    </location>
</feature>